<keyword evidence="1" id="KW-0449">Lipoprotein</keyword>
<protein>
    <submittedName>
        <fullName evidence="1">Probable lipoprotein</fullName>
    </submittedName>
</protein>
<evidence type="ECO:0000313" key="2">
    <source>
        <dbReference type="Proteomes" id="UP000215214"/>
    </source>
</evidence>
<organism evidence="1 2">
    <name type="scientific">Tenacibaculum jejuense</name>
    <dbReference type="NCBI Taxonomy" id="584609"/>
    <lineage>
        <taxon>Bacteria</taxon>
        <taxon>Pseudomonadati</taxon>
        <taxon>Bacteroidota</taxon>
        <taxon>Flavobacteriia</taxon>
        <taxon>Flavobacteriales</taxon>
        <taxon>Flavobacteriaceae</taxon>
        <taxon>Tenacibaculum</taxon>
    </lineage>
</organism>
<dbReference type="EMBL" id="LT899436">
    <property type="protein sequence ID" value="SNR16449.1"/>
    <property type="molecule type" value="Genomic_DNA"/>
</dbReference>
<dbReference type="KEGG" id="tje:TJEJU_2771"/>
<dbReference type="Proteomes" id="UP000215214">
    <property type="component" value="Chromosome TJEJU"/>
</dbReference>
<reference evidence="1 2" key="1">
    <citation type="submission" date="2017-07" db="EMBL/GenBank/DDBJ databases">
        <authorList>
            <person name="Sun Z.S."/>
            <person name="Albrecht U."/>
            <person name="Echele G."/>
            <person name="Lee C.C."/>
        </authorList>
    </citation>
    <scope>NUCLEOTIDE SEQUENCE [LARGE SCALE GENOMIC DNA]</scope>
    <source>
        <strain evidence="2">type strain: KCTC 22618</strain>
    </source>
</reference>
<dbReference type="PROSITE" id="PS51257">
    <property type="entry name" value="PROKAR_LIPOPROTEIN"/>
    <property type="match status" value="1"/>
</dbReference>
<keyword evidence="2" id="KW-1185">Reference proteome</keyword>
<dbReference type="OrthoDB" id="1419791at2"/>
<dbReference type="AlphaFoldDB" id="A0A238UB97"/>
<dbReference type="RefSeq" id="WP_095072995.1">
    <property type="nucleotide sequence ID" value="NZ_LT899436.1"/>
</dbReference>
<evidence type="ECO:0000313" key="1">
    <source>
        <dbReference type="EMBL" id="SNR16449.1"/>
    </source>
</evidence>
<name>A0A238UB97_9FLAO</name>
<gene>
    <name evidence="1" type="ORF">TJEJU_2771</name>
</gene>
<proteinExistence type="predicted"/>
<accession>A0A238UB97</accession>
<sequence length="257" mass="29117">MLSKSFLSFILLLVIFSCDSPKPNHNAIAEEEIPECKIMIVLGDDRSGSSESIQKLNKDDYKAIVDVINENGSGYFTSTIIGNPAPNSKEIFRLKVSALKPYKNILTSEHPTLSEQAKQKKYNDKIKAKNEKIKKKNASKLSSFLSKTVQNSIVGYKPYKGKDITNIDLAFEHINKLLREPKVEDYDKVMVVLFTDGVNEPRRSGKIEKIKTKLALPDNAELFLIGWKDTSIFEGFELNEFEGKEGFFSYLEDFDCI</sequence>